<dbReference type="PANTHER" id="PTHR12792">
    <property type="entry name" value="EXTRA SPINDLE POLES 1-RELATED"/>
    <property type="match status" value="1"/>
</dbReference>
<dbReference type="PROSITE" id="PS51700">
    <property type="entry name" value="SEPARIN"/>
    <property type="match status" value="1"/>
</dbReference>
<dbReference type="GO" id="GO:0005737">
    <property type="term" value="C:cytoplasm"/>
    <property type="evidence" value="ECO:0007669"/>
    <property type="project" value="TreeGrafter"/>
</dbReference>
<feature type="compositionally biased region" description="Polar residues" evidence="5">
    <location>
        <begin position="64"/>
        <end position="74"/>
    </location>
</feature>
<dbReference type="Proteomes" id="UP000799640">
    <property type="component" value="Unassembled WGS sequence"/>
</dbReference>
<proteinExistence type="predicted"/>
<dbReference type="GO" id="GO:0072686">
    <property type="term" value="C:mitotic spindle"/>
    <property type="evidence" value="ECO:0007669"/>
    <property type="project" value="TreeGrafter"/>
</dbReference>
<gene>
    <name evidence="7" type="ORF">EJ06DRAFT_495058</name>
</gene>
<dbReference type="InterPro" id="IPR005314">
    <property type="entry name" value="Peptidase_C50"/>
</dbReference>
<protein>
    <recommendedName>
        <fullName evidence="2">separase</fullName>
        <ecNumber evidence="2">3.4.22.49</ecNumber>
    </recommendedName>
</protein>
<sequence length="1829" mass="199321">MSPSHIEVGAIKDALSACKCSATTVAALQKLLDEPATGKTPATARKTTARTTAKTPAKTPARTSRTPARQTGLSPQEKLTLATEVVNISLKALSDAPKTARRRSLDKTYKDKCTGPAAVVECARLAFSYLGSQRDRDVGMQLENGMLVLAGKCVAHGLDVLALKELRSLRRRLCQHLGEDLKAEATADIMAFPDIPTDSPVLPLAASLQLTFLKAIALQRRASVVESCLEHLQPDTPSSPIALLLRQANSPSAKAKAARQLESLSQTLFSLCPSVAPADDTPTTFSPAAAFKLQYLAFQARLRWWKLAGHEANIEKEFWNPLSKCLSAFSRRAKGPADDKYRLVNETVRALEAEVRDSTPPAILKILSSLAHAAGSPDAIRWTEMLQTAQIQSGVSEAQLAASTIRIATLALGGDNGAAELRTALDCLSGKARGDSADLDALVVEVAGLRRAAVKVYARERAAGGALCKLSQDTVFACVHFLTRYIGSGDARRSDRLLIVSKIAKGAIDSVLLCCRQAEWEVLDAGLQDCHFLAKELVQWADGPDGAEIEDDIRHTAAKVSNLYWLSHQRATKPDLALLALRKSVAVLKEEPAAERQAAHLCAKLERLAEISQTPKTLGLVTDALRQVVDEHIQSGTLRAAADQAAALPLDAGRMLKSVRSLALLLWKRDEPHFDDSTLPDDHRGLLLEWQFEYALPELIKARPEQVPARAESLFVALMDVYAADRFPVRRLRTVVTALRLPEGSVQLGKCLLELDARWTKPAKDKGLVRFWDHLSASARALRALRNPVDITAAQKALETWQGIVDSSVSLDSLQQHVDPIEPWVAQLNLLADFFAMQGAAHSELRTLNLLVKVLELQEHSALPGVITRLGLQYSRAGFTTKAGVLLARAQALLTEPSEARLRWCLAYAEYLLDIGCLDKAGAALEAAEQTAVEADIVGSKTRSTRTRTIQLVSEACYVYSRHALETGAADDAFRLARACVKLNQRAWANIEGHQRRASPGSGSESEAVVSMTHDALQGAAFWAFVPALFRGLAHLAAMFAHNGLFQEAIYYAEQAKRVADAGGIALRAANMVDALRIRGGEGQKAWGERIDGREEDEIERDTCDAVGKYLNAALVARDLRDWERVNNELDAALRIIDAAPGLERVDLADQVAALTIDKPNGRTTRKAPTKATKVTKVTKAIKVAPRKPEECSRLLALRARILRGKANALLELGQIDAAHDLLQHVAPPFDRETAVQQQIAQSRHLARKALKELASDFTYSTLLESTISVPALATDTRRGRAAKFAATLRAARECVGSTTALSTTTLRDACRSASSASILLSAAGPVHPLAIAPLLDLPRIHASQRELAVVRIEEEKRSSADLLKWPSAGEVPTADAPFQEQYIDIIPPVWTAVSLSLNEARDELVATRYRAGQSPFVLRLPMVRHNSRDPDEELFDFCAGKAELTEIIELSNFSTRNARDMSAKGARGEWWAAREALDTRLAELLTSIENFWLGGFRGIFGARPNAHALGRFQKTFQDILHRNLPRKGKAARPVFDPRILELFVALGTEDDEPLMDLLYFVVDIMQFSGDRFAYDEVDFDAIAIATIDAIRDYHDAAPPPEAHHTILILDKDLHAFPWESLPSLRGLSISRLPSLAALRERIIAAAPPTPRRGASILNPSGDLLQTQKTLQPYLRGLGREWAHQTAPPSESELAHLAADNDLLLYFGHGSGAQFARPRAIRKLGRCATTWLMGCSSAAVTEHGEFEPSGMVLAYLAAGAPAVVGTLWDVTDRDCDRAAIRLGEVWGLWDGTETGKSLVEAVVQSRDACYLRHLNGAAFVVYGVPVYLG</sequence>
<accession>A0A6G1HUD0</accession>
<keyword evidence="3" id="KW-0378">Hydrolase</keyword>
<evidence type="ECO:0000256" key="5">
    <source>
        <dbReference type="SAM" id="MobiDB-lite"/>
    </source>
</evidence>
<evidence type="ECO:0000256" key="2">
    <source>
        <dbReference type="ARBA" id="ARBA00012489"/>
    </source>
</evidence>
<feature type="region of interest" description="Disordered" evidence="5">
    <location>
        <begin position="37"/>
        <end position="76"/>
    </location>
</feature>
<dbReference type="GO" id="GO:0044732">
    <property type="term" value="C:mitotic spindle pole body"/>
    <property type="evidence" value="ECO:0007669"/>
    <property type="project" value="TreeGrafter"/>
</dbReference>
<comment type="catalytic activity">
    <reaction evidence="1">
        <text>All bonds known to be hydrolyzed by this endopeptidase have arginine in P1 and an acidic residue in P4. P6 is often occupied by an acidic residue or by a hydroxy-amino-acid residue, the phosphorylation of which enhances cleavage.</text>
        <dbReference type="EC" id="3.4.22.49"/>
    </reaction>
</comment>
<dbReference type="InterPro" id="IPR030397">
    <property type="entry name" value="SEPARIN_core_dom"/>
</dbReference>
<evidence type="ECO:0000256" key="1">
    <source>
        <dbReference type="ARBA" id="ARBA00000451"/>
    </source>
</evidence>
<feature type="domain" description="Peptidase C50" evidence="6">
    <location>
        <begin position="1651"/>
        <end position="1746"/>
    </location>
</feature>
<evidence type="ECO:0000256" key="4">
    <source>
        <dbReference type="ARBA" id="ARBA00022829"/>
    </source>
</evidence>
<dbReference type="PANTHER" id="PTHR12792:SF0">
    <property type="entry name" value="SEPARIN"/>
    <property type="match status" value="1"/>
</dbReference>
<evidence type="ECO:0000313" key="7">
    <source>
        <dbReference type="EMBL" id="KAF2399345.1"/>
    </source>
</evidence>
<organism evidence="7 8">
    <name type="scientific">Trichodelitschia bisporula</name>
    <dbReference type="NCBI Taxonomy" id="703511"/>
    <lineage>
        <taxon>Eukaryota</taxon>
        <taxon>Fungi</taxon>
        <taxon>Dikarya</taxon>
        <taxon>Ascomycota</taxon>
        <taxon>Pezizomycotina</taxon>
        <taxon>Dothideomycetes</taxon>
        <taxon>Dothideomycetes incertae sedis</taxon>
        <taxon>Phaeotrichales</taxon>
        <taxon>Phaeotrichaceae</taxon>
        <taxon>Trichodelitschia</taxon>
    </lineage>
</organism>
<dbReference type="Pfam" id="PF03568">
    <property type="entry name" value="Separin_C"/>
    <property type="match status" value="1"/>
</dbReference>
<dbReference type="EMBL" id="ML996697">
    <property type="protein sequence ID" value="KAF2399345.1"/>
    <property type="molecule type" value="Genomic_DNA"/>
</dbReference>
<evidence type="ECO:0000256" key="3">
    <source>
        <dbReference type="ARBA" id="ARBA00022801"/>
    </source>
</evidence>
<dbReference type="OrthoDB" id="10255632at2759"/>
<evidence type="ECO:0000259" key="6">
    <source>
        <dbReference type="PROSITE" id="PS51700"/>
    </source>
</evidence>
<reference evidence="7" key="1">
    <citation type="journal article" date="2020" name="Stud. Mycol.">
        <title>101 Dothideomycetes genomes: a test case for predicting lifestyles and emergence of pathogens.</title>
        <authorList>
            <person name="Haridas S."/>
            <person name="Albert R."/>
            <person name="Binder M."/>
            <person name="Bloem J."/>
            <person name="Labutti K."/>
            <person name="Salamov A."/>
            <person name="Andreopoulos B."/>
            <person name="Baker S."/>
            <person name="Barry K."/>
            <person name="Bills G."/>
            <person name="Bluhm B."/>
            <person name="Cannon C."/>
            <person name="Castanera R."/>
            <person name="Culley D."/>
            <person name="Daum C."/>
            <person name="Ezra D."/>
            <person name="Gonzalez J."/>
            <person name="Henrissat B."/>
            <person name="Kuo A."/>
            <person name="Liang C."/>
            <person name="Lipzen A."/>
            <person name="Lutzoni F."/>
            <person name="Magnuson J."/>
            <person name="Mondo S."/>
            <person name="Nolan M."/>
            <person name="Ohm R."/>
            <person name="Pangilinan J."/>
            <person name="Park H.-J."/>
            <person name="Ramirez L."/>
            <person name="Alfaro M."/>
            <person name="Sun H."/>
            <person name="Tritt A."/>
            <person name="Yoshinaga Y."/>
            <person name="Zwiers L.-H."/>
            <person name="Turgeon B."/>
            <person name="Goodwin S."/>
            <person name="Spatafora J."/>
            <person name="Crous P."/>
            <person name="Grigoriev I."/>
        </authorList>
    </citation>
    <scope>NUCLEOTIDE SEQUENCE</scope>
    <source>
        <strain evidence="7">CBS 262.69</strain>
    </source>
</reference>
<dbReference type="GO" id="GO:0006508">
    <property type="term" value="P:proteolysis"/>
    <property type="evidence" value="ECO:0007669"/>
    <property type="project" value="InterPro"/>
</dbReference>
<evidence type="ECO:0000313" key="8">
    <source>
        <dbReference type="Proteomes" id="UP000799640"/>
    </source>
</evidence>
<dbReference type="GO" id="GO:0004197">
    <property type="term" value="F:cysteine-type endopeptidase activity"/>
    <property type="evidence" value="ECO:0007669"/>
    <property type="project" value="InterPro"/>
</dbReference>
<dbReference type="GO" id="GO:0051307">
    <property type="term" value="P:meiotic chromosome separation"/>
    <property type="evidence" value="ECO:0007669"/>
    <property type="project" value="TreeGrafter"/>
</dbReference>
<dbReference type="EC" id="3.4.22.49" evidence="2"/>
<dbReference type="GO" id="GO:0005634">
    <property type="term" value="C:nucleus"/>
    <property type="evidence" value="ECO:0007669"/>
    <property type="project" value="InterPro"/>
</dbReference>
<keyword evidence="4" id="KW-0159">Chromosome partition</keyword>
<feature type="compositionally biased region" description="Low complexity" evidence="5">
    <location>
        <begin position="37"/>
        <end position="63"/>
    </location>
</feature>
<keyword evidence="8" id="KW-1185">Reference proteome</keyword>
<name>A0A6G1HUD0_9PEZI</name>